<comment type="subcellular location">
    <subcellularLocation>
        <location evidence="1">Nucleus</location>
    </subcellularLocation>
</comment>
<keyword evidence="5" id="KW-0539">Nucleus</keyword>
<keyword evidence="10" id="KW-1185">Reference proteome</keyword>
<protein>
    <submittedName>
        <fullName evidence="9">Origin of replication complex subunit 3</fullName>
    </submittedName>
</protein>
<reference evidence="9 10" key="1">
    <citation type="journal article" date="2018" name="Sci. Data">
        <title>The draft genome sequence of cork oak.</title>
        <authorList>
            <person name="Ramos A.M."/>
            <person name="Usie A."/>
            <person name="Barbosa P."/>
            <person name="Barros P.M."/>
            <person name="Capote T."/>
            <person name="Chaves I."/>
            <person name="Simoes F."/>
            <person name="Abreu I."/>
            <person name="Carrasquinho I."/>
            <person name="Faro C."/>
            <person name="Guimaraes J.B."/>
            <person name="Mendonca D."/>
            <person name="Nobrega F."/>
            <person name="Rodrigues L."/>
            <person name="Saibo N.J.M."/>
            <person name="Varela M.C."/>
            <person name="Egas C."/>
            <person name="Matos J."/>
            <person name="Miguel C.M."/>
            <person name="Oliveira M.M."/>
            <person name="Ricardo C.P."/>
            <person name="Goncalves S."/>
        </authorList>
    </citation>
    <scope>NUCLEOTIDE SEQUENCE [LARGE SCALE GENOMIC DNA]</scope>
    <source>
        <strain evidence="10">cv. HL8</strain>
    </source>
</reference>
<keyword evidence="4" id="KW-0238">DNA-binding</keyword>
<accession>A0AAW0JD33</accession>
<evidence type="ECO:0000256" key="3">
    <source>
        <dbReference type="ARBA" id="ARBA00022705"/>
    </source>
</evidence>
<evidence type="ECO:0000259" key="7">
    <source>
        <dbReference type="Pfam" id="PF07034"/>
    </source>
</evidence>
<dbReference type="GO" id="GO:0006270">
    <property type="term" value="P:DNA replication initiation"/>
    <property type="evidence" value="ECO:0007669"/>
    <property type="project" value="TreeGrafter"/>
</dbReference>
<evidence type="ECO:0000313" key="10">
    <source>
        <dbReference type="Proteomes" id="UP000237347"/>
    </source>
</evidence>
<dbReference type="EMBL" id="PKMF04000596">
    <property type="protein sequence ID" value="KAK7824660.1"/>
    <property type="molecule type" value="Genomic_DNA"/>
</dbReference>
<dbReference type="Pfam" id="PF07034">
    <property type="entry name" value="ORC3_N"/>
    <property type="match status" value="1"/>
</dbReference>
<evidence type="ECO:0000313" key="9">
    <source>
        <dbReference type="EMBL" id="KAK7824660.1"/>
    </source>
</evidence>
<name>A0AAW0JD33_QUESU</name>
<evidence type="ECO:0000256" key="1">
    <source>
        <dbReference type="ARBA" id="ARBA00004123"/>
    </source>
</evidence>
<dbReference type="AlphaFoldDB" id="A0AAW0JD33"/>
<dbReference type="InterPro" id="IPR020795">
    <property type="entry name" value="ORC3"/>
</dbReference>
<evidence type="ECO:0000256" key="5">
    <source>
        <dbReference type="ARBA" id="ARBA00023242"/>
    </source>
</evidence>
<comment type="similarity">
    <text evidence="2">Belongs to the ORC3 family.</text>
</comment>
<evidence type="ECO:0000256" key="4">
    <source>
        <dbReference type="ARBA" id="ARBA00023125"/>
    </source>
</evidence>
<dbReference type="Proteomes" id="UP000237347">
    <property type="component" value="Unassembled WGS sequence"/>
</dbReference>
<feature type="region of interest" description="Disordered" evidence="6">
    <location>
        <begin position="1"/>
        <end position="68"/>
    </location>
</feature>
<sequence length="772" mass="86599">MAPTSASAADSPTQSAPDTIENNLQPFFVLHKASSRKSEKRSAGTGKTRRRIDLSPSPTKKTEKSEECDEQHRFERLRMEAFELVWSKMDSTIKDVLRGINTNVFDEIHCWVCESFNTIKSFGTPGIAEATRAFPIVTDASSKLLFAGLVLTKNMEFVDDLLTFEEVGLCLKSHGCHVANLSSLDFSAKSGIGGCLRGLLRQFLMSTLDAADMSILASWYREQENNNSPVVVIIDDMERCCGSVLSEFILMLRNLLPSNVLQRLCPSKFVLGSPAERMDAVVEAVLVKQCSGFSVGHKVAVFLRNYFFNQDGTLISFIRALKVGSIACALHFSMEPQSFILGGLLDEEGQEDFRKVFYVISPFNPLAPSSQGEIACLTMGEKSGLLPEIILKNAPQLPLYVAMCHVTELVLPFVNNYCFLQCLYEAGNCNKIRLLDLLCEALDPDLYTSKASNNVVLENDCGLPITSDLFMRRKYSTSQKGGLISQIIRKVRDLPAATLYQLLKNWEKITMDVPEIHDKVKELQSEFRFEDGKLKQNVDDISKRHSSLSPLNREDSKAISEKAAALLNSLVGDFFRPIECIPFHEIVCFKSVEKLQSALIGDPRRRIQVDLLEFYKILHCSCCSKSGNILVPSMHDTSVMYTLAQEHGDLINLHDWFQSFKTIVLRPSKKGITKSKQSPLPKKRKNINESENKSEASIQYPIAFSFAFVFISYILQSLVEAHENPETTMKILNPISLRARFCRAVTELQITGLLRMPSRRRPDCVQRVAFGL</sequence>
<dbReference type="PANTHER" id="PTHR12748:SF0">
    <property type="entry name" value="ORIGIN RECOGNITION COMPLEX SUBUNIT 3"/>
    <property type="match status" value="1"/>
</dbReference>
<dbReference type="CDD" id="cd20704">
    <property type="entry name" value="Orc3"/>
    <property type="match status" value="2"/>
</dbReference>
<dbReference type="PANTHER" id="PTHR12748">
    <property type="entry name" value="ORIGIN RECOGNITION COMPLEX SUBUNIT 3"/>
    <property type="match status" value="1"/>
</dbReference>
<evidence type="ECO:0000259" key="8">
    <source>
        <dbReference type="Pfam" id="PF18137"/>
    </source>
</evidence>
<gene>
    <name evidence="9" type="primary">ORC3_0</name>
    <name evidence="9" type="ORF">CFP56_034203</name>
</gene>
<comment type="caution">
    <text evidence="9">The sequence shown here is derived from an EMBL/GenBank/DDBJ whole genome shotgun (WGS) entry which is preliminary data.</text>
</comment>
<dbReference type="GO" id="GO:0003688">
    <property type="term" value="F:DNA replication origin binding"/>
    <property type="evidence" value="ECO:0007669"/>
    <property type="project" value="TreeGrafter"/>
</dbReference>
<evidence type="ECO:0000256" key="6">
    <source>
        <dbReference type="SAM" id="MobiDB-lite"/>
    </source>
</evidence>
<dbReference type="InterPro" id="IPR045667">
    <property type="entry name" value="ORC3_N"/>
</dbReference>
<feature type="region of interest" description="Disordered" evidence="6">
    <location>
        <begin position="672"/>
        <end position="691"/>
    </location>
</feature>
<feature type="domain" description="Origin recognition complex subunit 3 winged helix C-terminal" evidence="8">
    <location>
        <begin position="604"/>
        <end position="770"/>
    </location>
</feature>
<keyword evidence="3" id="KW-0235">DNA replication</keyword>
<feature type="compositionally biased region" description="Low complexity" evidence="6">
    <location>
        <begin position="1"/>
        <end position="18"/>
    </location>
</feature>
<dbReference type="InterPro" id="IPR040855">
    <property type="entry name" value="ORC_WH_C"/>
</dbReference>
<dbReference type="GO" id="GO:0005656">
    <property type="term" value="C:nuclear pre-replicative complex"/>
    <property type="evidence" value="ECO:0007669"/>
    <property type="project" value="TreeGrafter"/>
</dbReference>
<proteinExistence type="inferred from homology"/>
<feature type="domain" description="Origin recognition complex subunit 3 N-terminal" evidence="7">
    <location>
        <begin position="20"/>
        <end position="255"/>
    </location>
</feature>
<evidence type="ECO:0000256" key="2">
    <source>
        <dbReference type="ARBA" id="ARBA00010977"/>
    </source>
</evidence>
<organism evidence="9 10">
    <name type="scientific">Quercus suber</name>
    <name type="common">Cork oak</name>
    <dbReference type="NCBI Taxonomy" id="58331"/>
    <lineage>
        <taxon>Eukaryota</taxon>
        <taxon>Viridiplantae</taxon>
        <taxon>Streptophyta</taxon>
        <taxon>Embryophyta</taxon>
        <taxon>Tracheophyta</taxon>
        <taxon>Spermatophyta</taxon>
        <taxon>Magnoliopsida</taxon>
        <taxon>eudicotyledons</taxon>
        <taxon>Gunneridae</taxon>
        <taxon>Pentapetalae</taxon>
        <taxon>rosids</taxon>
        <taxon>fabids</taxon>
        <taxon>Fagales</taxon>
        <taxon>Fagaceae</taxon>
        <taxon>Quercus</taxon>
    </lineage>
</organism>
<dbReference type="GO" id="GO:0031261">
    <property type="term" value="C:DNA replication preinitiation complex"/>
    <property type="evidence" value="ECO:0007669"/>
    <property type="project" value="TreeGrafter"/>
</dbReference>
<dbReference type="Pfam" id="PF18137">
    <property type="entry name" value="WHD_ORC"/>
    <property type="match status" value="1"/>
</dbReference>
<dbReference type="GO" id="GO:0005664">
    <property type="term" value="C:nuclear origin of replication recognition complex"/>
    <property type="evidence" value="ECO:0007669"/>
    <property type="project" value="InterPro"/>
</dbReference>